<keyword evidence="3" id="KW-0547">Nucleotide-binding</keyword>
<dbReference type="PANTHER" id="PTHR43776:SF7">
    <property type="entry name" value="D,D-DIPEPTIDE TRANSPORT ATP-BINDING PROTEIN DDPF-RELATED"/>
    <property type="match status" value="1"/>
</dbReference>
<accession>A0ABX0SCC8</accession>
<keyword evidence="2" id="KW-0813">Transport</keyword>
<feature type="domain" description="ABC transporter" evidence="5">
    <location>
        <begin position="262"/>
        <end position="496"/>
    </location>
</feature>
<dbReference type="InterPro" id="IPR003593">
    <property type="entry name" value="AAA+_ATPase"/>
</dbReference>
<dbReference type="RefSeq" id="WP_167164855.1">
    <property type="nucleotide sequence ID" value="NZ_BAAAOO010000002.1"/>
</dbReference>
<dbReference type="Gene3D" id="3.40.50.300">
    <property type="entry name" value="P-loop containing nucleotide triphosphate hydrolases"/>
    <property type="match status" value="2"/>
</dbReference>
<dbReference type="PANTHER" id="PTHR43776">
    <property type="entry name" value="TRANSPORT ATP-BINDING PROTEIN"/>
    <property type="match status" value="1"/>
</dbReference>
<organism evidence="6 7">
    <name type="scientific">Brooklawnia cerclae</name>
    <dbReference type="NCBI Taxonomy" id="349934"/>
    <lineage>
        <taxon>Bacteria</taxon>
        <taxon>Bacillati</taxon>
        <taxon>Actinomycetota</taxon>
        <taxon>Actinomycetes</taxon>
        <taxon>Propionibacteriales</taxon>
        <taxon>Propionibacteriaceae</taxon>
        <taxon>Brooklawnia</taxon>
    </lineage>
</organism>
<protein>
    <submittedName>
        <fullName evidence="6">Peptide/nickel transport system ATP-binding protein</fullName>
    </submittedName>
</protein>
<dbReference type="EMBL" id="JAAMOZ010000001">
    <property type="protein sequence ID" value="NIH56042.1"/>
    <property type="molecule type" value="Genomic_DNA"/>
</dbReference>
<proteinExistence type="inferred from homology"/>
<evidence type="ECO:0000259" key="5">
    <source>
        <dbReference type="PROSITE" id="PS50893"/>
    </source>
</evidence>
<dbReference type="PROSITE" id="PS50893">
    <property type="entry name" value="ABC_TRANSPORTER_2"/>
    <property type="match status" value="2"/>
</dbReference>
<evidence type="ECO:0000313" key="7">
    <source>
        <dbReference type="Proteomes" id="UP000749311"/>
    </source>
</evidence>
<keyword evidence="7" id="KW-1185">Reference proteome</keyword>
<gene>
    <name evidence="6" type="ORF">FB473_000687</name>
</gene>
<keyword evidence="4 6" id="KW-0067">ATP-binding</keyword>
<name>A0ABX0SCC8_9ACTN</name>
<dbReference type="Proteomes" id="UP000749311">
    <property type="component" value="Unassembled WGS sequence"/>
</dbReference>
<reference evidence="6 7" key="1">
    <citation type="submission" date="2020-02" db="EMBL/GenBank/DDBJ databases">
        <title>Sequencing the genomes of 1000 actinobacteria strains.</title>
        <authorList>
            <person name="Klenk H.-P."/>
        </authorList>
    </citation>
    <scope>NUCLEOTIDE SEQUENCE [LARGE SCALE GENOMIC DNA]</scope>
    <source>
        <strain evidence="6 7">DSM 19609</strain>
    </source>
</reference>
<dbReference type="InterPro" id="IPR050319">
    <property type="entry name" value="ABC_transp_ATP-bind"/>
</dbReference>
<evidence type="ECO:0000256" key="1">
    <source>
        <dbReference type="ARBA" id="ARBA00005417"/>
    </source>
</evidence>
<dbReference type="CDD" id="cd03257">
    <property type="entry name" value="ABC_NikE_OppD_transporters"/>
    <property type="match status" value="1"/>
</dbReference>
<evidence type="ECO:0000256" key="4">
    <source>
        <dbReference type="ARBA" id="ARBA00022840"/>
    </source>
</evidence>
<evidence type="ECO:0000256" key="2">
    <source>
        <dbReference type="ARBA" id="ARBA00022448"/>
    </source>
</evidence>
<dbReference type="PROSITE" id="PS00211">
    <property type="entry name" value="ABC_TRANSPORTER_1"/>
    <property type="match status" value="2"/>
</dbReference>
<dbReference type="SUPFAM" id="SSF52540">
    <property type="entry name" value="P-loop containing nucleoside triphosphate hydrolases"/>
    <property type="match status" value="2"/>
</dbReference>
<dbReference type="GO" id="GO:0005524">
    <property type="term" value="F:ATP binding"/>
    <property type="evidence" value="ECO:0007669"/>
    <property type="project" value="UniProtKB-KW"/>
</dbReference>
<dbReference type="InterPro" id="IPR003439">
    <property type="entry name" value="ABC_transporter-like_ATP-bd"/>
</dbReference>
<feature type="domain" description="ABC transporter" evidence="5">
    <location>
        <begin position="2"/>
        <end position="243"/>
    </location>
</feature>
<comment type="caution">
    <text evidence="6">The sequence shown here is derived from an EMBL/GenBank/DDBJ whole genome shotgun (WGS) entry which is preliminary data.</text>
</comment>
<evidence type="ECO:0000313" key="6">
    <source>
        <dbReference type="EMBL" id="NIH56042.1"/>
    </source>
</evidence>
<dbReference type="InterPro" id="IPR027417">
    <property type="entry name" value="P-loop_NTPase"/>
</dbReference>
<dbReference type="SMART" id="SM00382">
    <property type="entry name" value="AAA"/>
    <property type="match status" value="2"/>
</dbReference>
<dbReference type="InterPro" id="IPR017871">
    <property type="entry name" value="ABC_transporter-like_CS"/>
</dbReference>
<evidence type="ECO:0000256" key="3">
    <source>
        <dbReference type="ARBA" id="ARBA00022741"/>
    </source>
</evidence>
<sequence>MIELTGLTIETESGTRILDDASLSVRDGETHALVGESGSGKTTAALALFGLIRRGLRVTAGTIRVAGAEPLGLRGSALRRFRRERLAWLGQDPALALTPHVTIGELLREVAPNHTSDETLLTLVASLGLDDVPDLLRRRPGQLSGGQRRRAAFARALASQPEILVLDEPTNGLDADAIAQVAWAMDALRAQRRLTVLLITHDLGFARRVSDVVSFMHEGRIAESHPVAQLEDATSVTVRRALAAARLENRPRQHDRAGEPLLRADRLTVQAPSGQAVVTDLSLELPKGASIALLGPSGIGKTTLVRTLIGTHLPDGGTLDVDGAPVPWPMSARTPAQRRRIQLISQDPAGSLNPAISVDRQLRRAVRRSRPGLSREQVTCEVERLLHAVNLAPETAGALPRTLSGGQAQRVAIARALAHEPGILLCDEATSSLDPTIQRAVLELLDSLRRERGLALLVITHDAAVARFCADRTLLLEGGGSVRWESTGETSRETAAG</sequence>
<comment type="similarity">
    <text evidence="1">Belongs to the ABC transporter superfamily.</text>
</comment>
<dbReference type="Pfam" id="PF00005">
    <property type="entry name" value="ABC_tran"/>
    <property type="match status" value="2"/>
</dbReference>